<name>A0A3B0J548_DROGU</name>
<dbReference type="Pfam" id="PF26217">
    <property type="entry name" value="GDPGP1_N"/>
    <property type="match status" value="1"/>
</dbReference>
<dbReference type="InterPro" id="IPR058865">
    <property type="entry name" value="GDPGP1_C"/>
</dbReference>
<evidence type="ECO:0000256" key="2">
    <source>
        <dbReference type="ARBA" id="ARBA00003049"/>
    </source>
</evidence>
<dbReference type="GO" id="GO:0016787">
    <property type="term" value="F:hydrolase activity"/>
    <property type="evidence" value="ECO:0007669"/>
    <property type="project" value="UniProtKB-KW"/>
</dbReference>
<keyword evidence="16" id="KW-1185">Reference proteome</keyword>
<dbReference type="EC" id="2.7.7.78" evidence="5"/>
<keyword evidence="9" id="KW-0808">Transferase</keyword>
<dbReference type="EMBL" id="OUUW01000002">
    <property type="protein sequence ID" value="SPP76847.1"/>
    <property type="molecule type" value="Genomic_DNA"/>
</dbReference>
<feature type="domain" description="GDPGP1-like N-terminal" evidence="14">
    <location>
        <begin position="91"/>
        <end position="245"/>
    </location>
</feature>
<protein>
    <recommendedName>
        <fullName evidence="6">GDP-D-glucose phosphorylase 1</fullName>
        <ecNumber evidence="5">2.7.7.78</ecNumber>
    </recommendedName>
</protein>
<comment type="subcellular location">
    <subcellularLocation>
        <location evidence="3">Cytoplasm</location>
    </subcellularLocation>
</comment>
<keyword evidence="11" id="KW-0547">Nucleotide-binding</keyword>
<dbReference type="Pfam" id="PF26216">
    <property type="entry name" value="GDPGP1_C"/>
    <property type="match status" value="1"/>
</dbReference>
<dbReference type="InterPro" id="IPR058866">
    <property type="entry name" value="GDPGP1_N"/>
</dbReference>
<keyword evidence="7" id="KW-0963">Cytoplasm</keyword>
<dbReference type="GO" id="GO:0005737">
    <property type="term" value="C:cytoplasm"/>
    <property type="evidence" value="ECO:0007669"/>
    <property type="project" value="UniProtKB-SubCell"/>
</dbReference>
<dbReference type="OMA" id="LEVMMTI"/>
<feature type="domain" description="GDPGP1-like C-terminal" evidence="13">
    <location>
        <begin position="288"/>
        <end position="383"/>
    </location>
</feature>
<comment type="similarity">
    <text evidence="4">Belongs to the GDPGP1 family.</text>
</comment>
<evidence type="ECO:0000256" key="11">
    <source>
        <dbReference type="ARBA" id="ARBA00022741"/>
    </source>
</evidence>
<dbReference type="Proteomes" id="UP000268350">
    <property type="component" value="Unassembled WGS sequence"/>
</dbReference>
<dbReference type="OrthoDB" id="417175at2759"/>
<sequence length="412" mass="47585">MYSRTLRKLTQINCDSWRLLSSFRRVAATELSRRRHCWRSVVALPVFVVARSVACKVAMAKEEENPKRKRTQSKAKYVTTIQGKAPHYLNSLKVRWEQLHEIPGIFAYQLQKTRPNRVLPGKYKFYAELNPDRTLKRRIPQTIENLNPTFKPKQFNFNKVDALEVMMTIDDVDKTEVQMIVNRSPLTRFHTVVCPDVKNNLVQRITAHSLKFCINFMRGLDDIDIRMGYNSPGALASVNHLHFHLLHLPQDLYINHVELEELAGGYVYRLSKSMPTEAICVIFEANDDEAEVQEKVNNLHKLADWMCGQNIPHNLFITPDRRPGKRGNVQVFVFARSQYCVNKDLAEFNVGFCELAGYIPVGDSDKLENLTEPMVIKRIREITGTAPQAVYTRMKQIVNGEDQSIWEQPLTI</sequence>
<evidence type="ECO:0000256" key="4">
    <source>
        <dbReference type="ARBA" id="ARBA00006451"/>
    </source>
</evidence>
<comment type="function">
    <text evidence="2">Specific and highly efficient GDP-D-glucose phosphorylase regulating the levels of GDP-D-glucose in cells.</text>
</comment>
<keyword evidence="8" id="KW-0344">Guanine-nucleotide releasing factor</keyword>
<evidence type="ECO:0000256" key="6">
    <source>
        <dbReference type="ARBA" id="ARBA00018857"/>
    </source>
</evidence>
<evidence type="ECO:0000313" key="15">
    <source>
        <dbReference type="EMBL" id="SPP76847.1"/>
    </source>
</evidence>
<dbReference type="PANTHER" id="PTHR20884:SF8">
    <property type="entry name" value="GDP-D-GLUCOSE PHOSPHORYLASE 1"/>
    <property type="match status" value="1"/>
</dbReference>
<dbReference type="SUPFAM" id="SSF54197">
    <property type="entry name" value="HIT-like"/>
    <property type="match status" value="1"/>
</dbReference>
<dbReference type="AlphaFoldDB" id="A0A3B0J548"/>
<comment type="catalytic activity">
    <reaction evidence="1">
        <text>GDP-alpha-D-glucose + phosphate = alpha-D-glucose 1-phosphate + GDP + H(+)</text>
        <dbReference type="Rhea" id="RHEA:30387"/>
        <dbReference type="ChEBI" id="CHEBI:15378"/>
        <dbReference type="ChEBI" id="CHEBI:43474"/>
        <dbReference type="ChEBI" id="CHEBI:58189"/>
        <dbReference type="ChEBI" id="CHEBI:58601"/>
        <dbReference type="ChEBI" id="CHEBI:62230"/>
        <dbReference type="EC" id="2.7.7.78"/>
    </reaction>
</comment>
<evidence type="ECO:0000259" key="13">
    <source>
        <dbReference type="Pfam" id="PF26216"/>
    </source>
</evidence>
<dbReference type="GO" id="GO:0000166">
    <property type="term" value="F:nucleotide binding"/>
    <property type="evidence" value="ECO:0007669"/>
    <property type="project" value="UniProtKB-KW"/>
</dbReference>
<evidence type="ECO:0000313" key="16">
    <source>
        <dbReference type="Proteomes" id="UP000268350"/>
    </source>
</evidence>
<dbReference type="PANTHER" id="PTHR20884">
    <property type="entry name" value="GDP-D-GLUCOSE PHOSPHORYLASE 1"/>
    <property type="match status" value="1"/>
</dbReference>
<evidence type="ECO:0000259" key="14">
    <source>
        <dbReference type="Pfam" id="PF26217"/>
    </source>
</evidence>
<evidence type="ECO:0000256" key="12">
    <source>
        <dbReference type="ARBA" id="ARBA00022801"/>
    </source>
</evidence>
<gene>
    <name evidence="15" type="ORF">DGUA_6G007446</name>
</gene>
<evidence type="ECO:0000256" key="7">
    <source>
        <dbReference type="ARBA" id="ARBA00022490"/>
    </source>
</evidence>
<dbReference type="GO" id="GO:0006006">
    <property type="term" value="P:glucose metabolic process"/>
    <property type="evidence" value="ECO:0007669"/>
    <property type="project" value="TreeGrafter"/>
</dbReference>
<dbReference type="InterPro" id="IPR026506">
    <property type="entry name" value="GDPGP"/>
</dbReference>
<evidence type="ECO:0000256" key="9">
    <source>
        <dbReference type="ARBA" id="ARBA00022679"/>
    </source>
</evidence>
<evidence type="ECO:0000256" key="3">
    <source>
        <dbReference type="ARBA" id="ARBA00004496"/>
    </source>
</evidence>
<dbReference type="GO" id="GO:0005085">
    <property type="term" value="F:guanyl-nucleotide exchange factor activity"/>
    <property type="evidence" value="ECO:0007669"/>
    <property type="project" value="UniProtKB-KW"/>
</dbReference>
<dbReference type="STRING" id="7266.A0A3B0J548"/>
<organism evidence="15 16">
    <name type="scientific">Drosophila guanche</name>
    <name type="common">Fruit fly</name>
    <dbReference type="NCBI Taxonomy" id="7266"/>
    <lineage>
        <taxon>Eukaryota</taxon>
        <taxon>Metazoa</taxon>
        <taxon>Ecdysozoa</taxon>
        <taxon>Arthropoda</taxon>
        <taxon>Hexapoda</taxon>
        <taxon>Insecta</taxon>
        <taxon>Pterygota</taxon>
        <taxon>Neoptera</taxon>
        <taxon>Endopterygota</taxon>
        <taxon>Diptera</taxon>
        <taxon>Brachycera</taxon>
        <taxon>Muscomorpha</taxon>
        <taxon>Ephydroidea</taxon>
        <taxon>Drosophilidae</taxon>
        <taxon>Drosophila</taxon>
        <taxon>Sophophora</taxon>
    </lineage>
</organism>
<evidence type="ECO:0000256" key="1">
    <source>
        <dbReference type="ARBA" id="ARBA00000063"/>
    </source>
</evidence>
<evidence type="ECO:0000256" key="8">
    <source>
        <dbReference type="ARBA" id="ARBA00022658"/>
    </source>
</evidence>
<evidence type="ECO:0000256" key="10">
    <source>
        <dbReference type="ARBA" id="ARBA00022695"/>
    </source>
</evidence>
<dbReference type="InterPro" id="IPR036265">
    <property type="entry name" value="HIT-like_sf"/>
</dbReference>
<proteinExistence type="inferred from homology"/>
<reference evidence="16" key="1">
    <citation type="submission" date="2018-01" db="EMBL/GenBank/DDBJ databases">
        <authorList>
            <person name="Alioto T."/>
            <person name="Alioto T."/>
        </authorList>
    </citation>
    <scope>NUCLEOTIDE SEQUENCE [LARGE SCALE GENOMIC DNA]</scope>
</reference>
<accession>A0A3B0J548</accession>
<keyword evidence="10" id="KW-0548">Nucleotidyltransferase</keyword>
<evidence type="ECO:0000256" key="5">
    <source>
        <dbReference type="ARBA" id="ARBA00012507"/>
    </source>
</evidence>
<keyword evidence="12" id="KW-0378">Hydrolase</keyword>
<dbReference type="GO" id="GO:0080048">
    <property type="term" value="F:GDP-D-glucose phosphorylase activity"/>
    <property type="evidence" value="ECO:0007669"/>
    <property type="project" value="UniProtKB-EC"/>
</dbReference>